<dbReference type="PROSITE" id="PS50082">
    <property type="entry name" value="WD_REPEATS_2"/>
    <property type="match status" value="2"/>
</dbReference>
<dbReference type="Gene3D" id="2.130.10.10">
    <property type="entry name" value="YVTN repeat-like/Quinoprotein amine dehydrogenase"/>
    <property type="match status" value="1"/>
</dbReference>
<proteinExistence type="predicted"/>
<feature type="repeat" description="WD" evidence="1">
    <location>
        <begin position="11"/>
        <end position="53"/>
    </location>
</feature>
<dbReference type="InterPro" id="IPR015943">
    <property type="entry name" value="WD40/YVTN_repeat-like_dom_sf"/>
</dbReference>
<dbReference type="Pfam" id="PF00400">
    <property type="entry name" value="WD40"/>
    <property type="match status" value="2"/>
</dbReference>
<dbReference type="InterPro" id="IPR001680">
    <property type="entry name" value="WD40_rpt"/>
</dbReference>
<dbReference type="RefSeq" id="XP_022638586.1">
    <property type="nucleotide sequence ID" value="XM_022782865.1"/>
</dbReference>
<evidence type="ECO:0000256" key="1">
    <source>
        <dbReference type="PROSITE-ProRule" id="PRU00221"/>
    </source>
</evidence>
<sequence>MAKTGYKLQEFVAHSGNVNCLRIGRKASRLFITGGDDHNVNLWMIGKTTSLMSLCGHTTTVESVTLDSAEALVLSGASSGVIKLWDLQEAKSLGSNRWKALA</sequence>
<organism evidence="2 3">
    <name type="scientific">Vigna radiata var. radiata</name>
    <name type="common">Mung bean</name>
    <name type="synonym">Phaseolus aureus</name>
    <dbReference type="NCBI Taxonomy" id="3916"/>
    <lineage>
        <taxon>Eukaryota</taxon>
        <taxon>Viridiplantae</taxon>
        <taxon>Streptophyta</taxon>
        <taxon>Embryophyta</taxon>
        <taxon>Tracheophyta</taxon>
        <taxon>Spermatophyta</taxon>
        <taxon>Magnoliopsida</taxon>
        <taxon>eudicotyledons</taxon>
        <taxon>Gunneridae</taxon>
        <taxon>Pentapetalae</taxon>
        <taxon>rosids</taxon>
        <taxon>fabids</taxon>
        <taxon>Fabales</taxon>
        <taxon>Fabaceae</taxon>
        <taxon>Papilionoideae</taxon>
        <taxon>50 kb inversion clade</taxon>
        <taxon>NPAAA clade</taxon>
        <taxon>indigoferoid/millettioid clade</taxon>
        <taxon>Phaseoleae</taxon>
        <taxon>Vigna</taxon>
    </lineage>
</organism>
<evidence type="ECO:0000313" key="3">
    <source>
        <dbReference type="RefSeq" id="XP_022638586.1"/>
    </source>
</evidence>
<dbReference type="PANTHER" id="PTHR19845">
    <property type="entry name" value="KATANIN P80 SUBUNIT"/>
    <property type="match status" value="1"/>
</dbReference>
<name>A0A3Q0F503_VIGRR</name>
<protein>
    <submittedName>
        <fullName evidence="3">Katanin p80 WD40 repeat-containing subunit B1 homolog</fullName>
    </submittedName>
</protein>
<dbReference type="PANTHER" id="PTHR19845:SF15">
    <property type="entry name" value="KATANIN P80 WD40 REPEAT-CONTAINING SUBUNIT B1 HOMOLOG KTN80.2"/>
    <property type="match status" value="1"/>
</dbReference>
<dbReference type="Proteomes" id="UP000087766">
    <property type="component" value="Chromosome 7"/>
</dbReference>
<dbReference type="OrthoDB" id="538223at2759"/>
<keyword evidence="1" id="KW-0853">WD repeat</keyword>
<dbReference type="GO" id="GO:0007019">
    <property type="term" value="P:microtubule depolymerization"/>
    <property type="evidence" value="ECO:0007669"/>
    <property type="project" value="TreeGrafter"/>
</dbReference>
<dbReference type="InterPro" id="IPR036322">
    <property type="entry name" value="WD40_repeat_dom_sf"/>
</dbReference>
<reference evidence="2" key="1">
    <citation type="journal article" date="2014" name="Nat. Commun.">
        <title>Genome sequence of mungbean and insights into evolution within Vigna species.</title>
        <authorList>
            <person name="Kang Y.J."/>
            <person name="Kim S.K."/>
            <person name="Kim M.Y."/>
            <person name="Lestari P."/>
            <person name="Kim K.H."/>
            <person name="Ha B.K."/>
            <person name="Jun T.H."/>
            <person name="Hwang W.J."/>
            <person name="Lee T."/>
            <person name="Lee J."/>
            <person name="Shim S."/>
            <person name="Yoon M.Y."/>
            <person name="Jang Y.E."/>
            <person name="Han K.S."/>
            <person name="Taeprayoon P."/>
            <person name="Yoon N."/>
            <person name="Somta P."/>
            <person name="Tanya P."/>
            <person name="Kim K.S."/>
            <person name="Gwag J.G."/>
            <person name="Moon J.K."/>
            <person name="Lee Y.H."/>
            <person name="Park B.S."/>
            <person name="Bombarely A."/>
            <person name="Doyle J.J."/>
            <person name="Jackson S.A."/>
            <person name="Schafleitner R."/>
            <person name="Srinives P."/>
            <person name="Varshney R.K."/>
            <person name="Lee S.H."/>
        </authorList>
    </citation>
    <scope>NUCLEOTIDE SEQUENCE [LARGE SCALE GENOMIC DNA]</scope>
    <source>
        <strain evidence="2">cv. VC1973A</strain>
    </source>
</reference>
<dbReference type="AlphaFoldDB" id="A0A3Q0F503"/>
<evidence type="ECO:0000313" key="2">
    <source>
        <dbReference type="Proteomes" id="UP000087766"/>
    </source>
</evidence>
<accession>A0A3Q0F503</accession>
<reference evidence="3" key="2">
    <citation type="submission" date="2025-08" db="UniProtKB">
        <authorList>
            <consortium name="RefSeq"/>
        </authorList>
    </citation>
    <scope>IDENTIFICATION</scope>
    <source>
        <tissue evidence="3">Leaf</tissue>
    </source>
</reference>
<dbReference type="PROSITE" id="PS50294">
    <property type="entry name" value="WD_REPEATS_REGION"/>
    <property type="match status" value="1"/>
</dbReference>
<dbReference type="GO" id="GO:0008352">
    <property type="term" value="C:katanin complex"/>
    <property type="evidence" value="ECO:0007669"/>
    <property type="project" value="TreeGrafter"/>
</dbReference>
<dbReference type="SMART" id="SM00320">
    <property type="entry name" value="WD40"/>
    <property type="match status" value="2"/>
</dbReference>
<gene>
    <name evidence="3" type="primary">LOC111241992</name>
</gene>
<dbReference type="STRING" id="3916.A0A3Q0F503"/>
<dbReference type="SUPFAM" id="SSF50978">
    <property type="entry name" value="WD40 repeat-like"/>
    <property type="match status" value="1"/>
</dbReference>
<feature type="repeat" description="WD" evidence="1">
    <location>
        <begin position="54"/>
        <end position="95"/>
    </location>
</feature>
<keyword evidence="2" id="KW-1185">Reference proteome</keyword>
<dbReference type="KEGG" id="vra:111241992"/>
<dbReference type="GeneID" id="111241992"/>